<dbReference type="AlphaFoldDB" id="X6L8X9"/>
<dbReference type="Gene3D" id="1.25.40.10">
    <property type="entry name" value="Tetratricopeptide repeat domain"/>
    <property type="match status" value="1"/>
</dbReference>
<dbReference type="PANTHER" id="PTHR12296">
    <property type="entry name" value="DENN DOMAIN-CONTAINING PROTEIN 4"/>
    <property type="match status" value="1"/>
</dbReference>
<evidence type="ECO:0000256" key="1">
    <source>
        <dbReference type="PROSITE-ProRule" id="PRU00708"/>
    </source>
</evidence>
<feature type="non-terminal residue" evidence="4">
    <location>
        <position position="1"/>
    </location>
</feature>
<keyword evidence="5" id="KW-1185">Reference proteome</keyword>
<reference evidence="4 5" key="1">
    <citation type="journal article" date="2013" name="Curr. Biol.">
        <title>The Genome of the Foraminiferan Reticulomyxa filosa.</title>
        <authorList>
            <person name="Glockner G."/>
            <person name="Hulsmann N."/>
            <person name="Schleicher M."/>
            <person name="Noegel A.A."/>
            <person name="Eichinger L."/>
            <person name="Gallinger C."/>
            <person name="Pawlowski J."/>
            <person name="Sierra R."/>
            <person name="Euteneuer U."/>
            <person name="Pillet L."/>
            <person name="Moustafa A."/>
            <person name="Platzer M."/>
            <person name="Groth M."/>
            <person name="Szafranski K."/>
            <person name="Schliwa M."/>
        </authorList>
    </citation>
    <scope>NUCLEOTIDE SEQUENCE [LARGE SCALE GENOMIC DNA]</scope>
</reference>
<feature type="compositionally biased region" description="Polar residues" evidence="2">
    <location>
        <begin position="413"/>
        <end position="426"/>
    </location>
</feature>
<feature type="repeat" description="PPR" evidence="1">
    <location>
        <begin position="360"/>
        <end position="394"/>
    </location>
</feature>
<dbReference type="Pfam" id="PF03455">
    <property type="entry name" value="dDENN"/>
    <property type="match status" value="1"/>
</dbReference>
<dbReference type="GO" id="GO:0032483">
    <property type="term" value="P:regulation of Rab protein signal transduction"/>
    <property type="evidence" value="ECO:0007669"/>
    <property type="project" value="TreeGrafter"/>
</dbReference>
<evidence type="ECO:0000259" key="3">
    <source>
        <dbReference type="SMART" id="SM00801"/>
    </source>
</evidence>
<dbReference type="SMART" id="SM00801">
    <property type="entry name" value="dDENN"/>
    <property type="match status" value="1"/>
</dbReference>
<dbReference type="InterPro" id="IPR011990">
    <property type="entry name" value="TPR-like_helical_dom_sf"/>
</dbReference>
<protein>
    <recommendedName>
        <fullName evidence="3">dDENN domain-containing protein</fullName>
    </recommendedName>
</protein>
<comment type="caution">
    <text evidence="4">The sequence shown here is derived from an EMBL/GenBank/DDBJ whole genome shotgun (WGS) entry which is preliminary data.</text>
</comment>
<dbReference type="InterPro" id="IPR051696">
    <property type="entry name" value="DENN_Domain_GEFs"/>
</dbReference>
<dbReference type="EMBL" id="ASPP01048110">
    <property type="protein sequence ID" value="ETN97943.1"/>
    <property type="molecule type" value="Genomic_DNA"/>
</dbReference>
<gene>
    <name evidence="4" type="ORF">RFI_39578</name>
</gene>
<dbReference type="InterPro" id="IPR002885">
    <property type="entry name" value="PPR_rpt"/>
</dbReference>
<proteinExistence type="predicted"/>
<evidence type="ECO:0000313" key="5">
    <source>
        <dbReference type="Proteomes" id="UP000023152"/>
    </source>
</evidence>
<sequence length="500" mass="56714">RETIIVELDNDKVHVPETVKLIELPQSLEKKLKNHLTDEAHVNFVERYTHSTLQNLDSAFAVQDIMKEEQKIKFNQFACRVAFWKFFACGMGADYMKHLIYPDDPSSIQGIGDLIRMDDFLKLRKKSHRKFWQTFSQTQAFEKFIEEVSFGTSLPDSRKYQLQWFYHANNANCSLHTSRSTNIVTNKKRPRKTSVTGEAFQRWCLEQQSMKTSKHQVPSVNTQDIPEDYTFNPTRAFPGFDPNLFSEPRRDEEKEKEDRKKMIVQVELTDQEFPADGLRQRNGRGLSVSAKLKTTEEKVKFELLQIYGCWFATRVAALDYATEIDLTPKIAEQTCNSVLGVLYRMSDPTSKNYDVPLKPDELIFKSCLILCGKLKRANEAKKIFGDLKRQGLRPDKFTYGAYTNAMASSGTSNLLQSGVSSGSGRNSLDPRSGNSSFSGGHSKQGSRSRSAIIPAKSSGRIITSANSFDAIKESEETGTESSPPKNLEKVALLHTNTLHK</sequence>
<name>X6L8X9_RETFI</name>
<feature type="region of interest" description="Disordered" evidence="2">
    <location>
        <begin position="413"/>
        <end position="500"/>
    </location>
</feature>
<evidence type="ECO:0000313" key="4">
    <source>
        <dbReference type="EMBL" id="ETN97943.1"/>
    </source>
</evidence>
<organism evidence="4 5">
    <name type="scientific">Reticulomyxa filosa</name>
    <dbReference type="NCBI Taxonomy" id="46433"/>
    <lineage>
        <taxon>Eukaryota</taxon>
        <taxon>Sar</taxon>
        <taxon>Rhizaria</taxon>
        <taxon>Retaria</taxon>
        <taxon>Foraminifera</taxon>
        <taxon>Monothalamids</taxon>
        <taxon>Reticulomyxidae</taxon>
        <taxon>Reticulomyxa</taxon>
    </lineage>
</organism>
<dbReference type="PANTHER" id="PTHR12296:SF21">
    <property type="entry name" value="DENN DOMAIN-CONTAINING PROTEIN 3"/>
    <property type="match status" value="1"/>
</dbReference>
<evidence type="ECO:0000256" key="2">
    <source>
        <dbReference type="SAM" id="MobiDB-lite"/>
    </source>
</evidence>
<feature type="compositionally biased region" description="Polar residues" evidence="2">
    <location>
        <begin position="432"/>
        <end position="449"/>
    </location>
</feature>
<dbReference type="OrthoDB" id="75250at2759"/>
<dbReference type="PROSITE" id="PS51375">
    <property type="entry name" value="PPR"/>
    <property type="match status" value="1"/>
</dbReference>
<accession>X6L8X9</accession>
<dbReference type="Proteomes" id="UP000023152">
    <property type="component" value="Unassembled WGS sequence"/>
</dbReference>
<dbReference type="InterPro" id="IPR005112">
    <property type="entry name" value="dDENN_dom"/>
</dbReference>
<feature type="domain" description="dDENN" evidence="3">
    <location>
        <begin position="74"/>
        <end position="148"/>
    </location>
</feature>
<dbReference type="GO" id="GO:0031410">
    <property type="term" value="C:cytoplasmic vesicle"/>
    <property type="evidence" value="ECO:0007669"/>
    <property type="project" value="TreeGrafter"/>
</dbReference>